<sequence>MPPIVHGFDWPDRLVVGTVGLPGERTFYLQAQTGARLVSVALEKEQAAALSERVEEVLDALMGEEGNPFSVPALTPEGLVDNAPLAQPVEEQFRAGALSLGWDPTTAQLVIDAFPIPVIDPDELEGLEPDDEIEIEPDEVLRVRIPVGLARAFAKRTREVVGAGRPICPLCRQPMDGDDHVCELPDGFR</sequence>
<dbReference type="EMBL" id="CP102173">
    <property type="protein sequence ID" value="UUP12846.1"/>
    <property type="molecule type" value="Genomic_DNA"/>
</dbReference>
<gene>
    <name evidence="1" type="ORF">NQV15_13415</name>
</gene>
<dbReference type="Proteomes" id="UP001316184">
    <property type="component" value="Chromosome"/>
</dbReference>
<dbReference type="InterPro" id="IPR021441">
    <property type="entry name" value="DUF3090"/>
</dbReference>
<organism evidence="1 2">
    <name type="scientific">Aeromicrobium wangtongii</name>
    <dbReference type="NCBI Taxonomy" id="2969247"/>
    <lineage>
        <taxon>Bacteria</taxon>
        <taxon>Bacillati</taxon>
        <taxon>Actinomycetota</taxon>
        <taxon>Actinomycetes</taxon>
        <taxon>Propionibacteriales</taxon>
        <taxon>Nocardioidaceae</taxon>
        <taxon>Aeromicrobium</taxon>
    </lineage>
</organism>
<protein>
    <submittedName>
        <fullName evidence="1">DUF3090 domain-containing protein</fullName>
    </submittedName>
</protein>
<dbReference type="NCBIfam" id="TIGR03847">
    <property type="entry name" value="conserved hypothetical protein"/>
    <property type="match status" value="1"/>
</dbReference>
<reference evidence="1 2" key="1">
    <citation type="submission" date="2022-08" db="EMBL/GenBank/DDBJ databases">
        <title>novel species in genus Aeromicrobium.</title>
        <authorList>
            <person name="Ye L."/>
        </authorList>
    </citation>
    <scope>NUCLEOTIDE SEQUENCE [LARGE SCALE GENOMIC DNA]</scope>
    <source>
        <strain evidence="2">zg-Y1379</strain>
    </source>
</reference>
<proteinExistence type="predicted"/>
<accession>A0ABY5M6Z4</accession>
<name>A0ABY5M6Z4_9ACTN</name>
<dbReference type="RefSeq" id="WP_232401757.1">
    <property type="nucleotide sequence ID" value="NZ_CP102173.1"/>
</dbReference>
<dbReference type="Pfam" id="PF11290">
    <property type="entry name" value="DUF3090"/>
    <property type="match status" value="1"/>
</dbReference>
<keyword evidence="2" id="KW-1185">Reference proteome</keyword>
<evidence type="ECO:0000313" key="2">
    <source>
        <dbReference type="Proteomes" id="UP001316184"/>
    </source>
</evidence>
<evidence type="ECO:0000313" key="1">
    <source>
        <dbReference type="EMBL" id="UUP12846.1"/>
    </source>
</evidence>